<protein>
    <submittedName>
        <fullName evidence="1">Uncharacterized protein</fullName>
    </submittedName>
</protein>
<gene>
    <name evidence="1" type="ORF">Vlu01_53910</name>
</gene>
<sequence>MGAGRHRGPALAAGNGRRCTADVGCCGAPHPIGGGAKVAYAAVRQVGYVGVASGRAGAGHAPAGSPDR</sequence>
<organism evidence="1 2">
    <name type="scientific">Micromonospora lutea</name>
    <dbReference type="NCBI Taxonomy" id="419825"/>
    <lineage>
        <taxon>Bacteria</taxon>
        <taxon>Bacillati</taxon>
        <taxon>Actinomycetota</taxon>
        <taxon>Actinomycetes</taxon>
        <taxon>Micromonosporales</taxon>
        <taxon>Micromonosporaceae</taxon>
        <taxon>Micromonospora</taxon>
    </lineage>
</organism>
<comment type="caution">
    <text evidence="1">The sequence shown here is derived from an EMBL/GenBank/DDBJ whole genome shotgun (WGS) entry which is preliminary data.</text>
</comment>
<keyword evidence="2" id="KW-1185">Reference proteome</keyword>
<proteinExistence type="predicted"/>
<dbReference type="Proteomes" id="UP000643165">
    <property type="component" value="Unassembled WGS sequence"/>
</dbReference>
<evidence type="ECO:0000313" key="2">
    <source>
        <dbReference type="Proteomes" id="UP000643165"/>
    </source>
</evidence>
<accession>A0ABQ4J3T1</accession>
<dbReference type="EMBL" id="BOPB01000040">
    <property type="protein sequence ID" value="GIJ24767.1"/>
    <property type="molecule type" value="Genomic_DNA"/>
</dbReference>
<reference evidence="1 2" key="1">
    <citation type="submission" date="2021-01" db="EMBL/GenBank/DDBJ databases">
        <title>Whole genome shotgun sequence of Verrucosispora lutea NBRC 106530.</title>
        <authorList>
            <person name="Komaki H."/>
            <person name="Tamura T."/>
        </authorList>
    </citation>
    <scope>NUCLEOTIDE SEQUENCE [LARGE SCALE GENOMIC DNA]</scope>
    <source>
        <strain evidence="1 2">NBRC 106530</strain>
    </source>
</reference>
<evidence type="ECO:0000313" key="1">
    <source>
        <dbReference type="EMBL" id="GIJ24767.1"/>
    </source>
</evidence>
<name>A0ABQ4J3T1_9ACTN</name>